<evidence type="ECO:0000313" key="3">
    <source>
        <dbReference type="Proteomes" id="UP000820818"/>
    </source>
</evidence>
<comment type="caution">
    <text evidence="2">The sequence shown here is derived from an EMBL/GenBank/DDBJ whole genome shotgun (WGS) entry which is preliminary data.</text>
</comment>
<evidence type="ECO:0000313" key="2">
    <source>
        <dbReference type="EMBL" id="KAI9553594.1"/>
    </source>
</evidence>
<feature type="compositionally biased region" description="Polar residues" evidence="1">
    <location>
        <begin position="22"/>
        <end position="32"/>
    </location>
</feature>
<organism evidence="2 3">
    <name type="scientific">Daphnia sinensis</name>
    <dbReference type="NCBI Taxonomy" id="1820382"/>
    <lineage>
        <taxon>Eukaryota</taxon>
        <taxon>Metazoa</taxon>
        <taxon>Ecdysozoa</taxon>
        <taxon>Arthropoda</taxon>
        <taxon>Crustacea</taxon>
        <taxon>Branchiopoda</taxon>
        <taxon>Diplostraca</taxon>
        <taxon>Cladocera</taxon>
        <taxon>Anomopoda</taxon>
        <taxon>Daphniidae</taxon>
        <taxon>Daphnia</taxon>
        <taxon>Daphnia similis group</taxon>
    </lineage>
</organism>
<dbReference type="EMBL" id="WJBH02000009">
    <property type="protein sequence ID" value="KAI9553594.1"/>
    <property type="molecule type" value="Genomic_DNA"/>
</dbReference>
<gene>
    <name evidence="2" type="ORF">GHT06_021515</name>
</gene>
<proteinExistence type="predicted"/>
<reference evidence="2 3" key="1">
    <citation type="submission" date="2022-05" db="EMBL/GenBank/DDBJ databases">
        <title>A multi-omics perspective on studying reproductive biology in Daphnia sinensis.</title>
        <authorList>
            <person name="Jia J."/>
        </authorList>
    </citation>
    <scope>NUCLEOTIDE SEQUENCE [LARGE SCALE GENOMIC DNA]</scope>
    <source>
        <strain evidence="2 3">WSL</strain>
    </source>
</reference>
<sequence length="261" mass="28828">MVHQQAYDHRHSSYHPPPAAFSETSSVMNKNYEQQRQEGDHSLRKIGANNNNNNNNASSSPSASSNAVNDNDTFARFWPQPANNGAATSSAAATLFTGHPCGPITSGTNGNNSYSPVENDVRWSKLLRHDGTPTKVLLYPEEGWARTATNAYWLLSIPWWNRNRCKVVEVAGTRRSTTQAKLIDAGDRRTVYVVGSFKNSSTTSADLSSEPQFKLALTSHITTADVNLGYLMTGTLERGRHSDSLQPTHFAVLRKFDWNNS</sequence>
<dbReference type="AlphaFoldDB" id="A0AAD5KJ91"/>
<feature type="region of interest" description="Disordered" evidence="1">
    <location>
        <begin position="1"/>
        <end position="76"/>
    </location>
</feature>
<protein>
    <submittedName>
        <fullName evidence="2">Uncharacterized protein</fullName>
    </submittedName>
</protein>
<dbReference type="Proteomes" id="UP000820818">
    <property type="component" value="Linkage Group LG9"/>
</dbReference>
<feature type="compositionally biased region" description="Low complexity" evidence="1">
    <location>
        <begin position="48"/>
        <end position="71"/>
    </location>
</feature>
<keyword evidence="3" id="KW-1185">Reference proteome</keyword>
<feature type="compositionally biased region" description="Basic and acidic residues" evidence="1">
    <location>
        <begin position="33"/>
        <end position="43"/>
    </location>
</feature>
<accession>A0AAD5KJ91</accession>
<evidence type="ECO:0000256" key="1">
    <source>
        <dbReference type="SAM" id="MobiDB-lite"/>
    </source>
</evidence>
<feature type="compositionally biased region" description="Basic and acidic residues" evidence="1">
    <location>
        <begin position="1"/>
        <end position="11"/>
    </location>
</feature>
<name>A0AAD5KJ91_9CRUS</name>